<reference evidence="3 5" key="1">
    <citation type="submission" date="2015-02" db="EMBL/GenBank/DDBJ databases">
        <authorList>
            <person name="Chooi Y.-H."/>
        </authorList>
    </citation>
    <scope>NUCLEOTIDE SEQUENCE [LARGE SCALE GENOMIC DNA]</scope>
    <source>
        <strain evidence="3">E3</strain>
    </source>
</reference>
<sequence length="481" mass="54304">MYAKNAAGFVVYPVLSSLFAVYYGVVLVLFWRRRRLSPIRHMMPRHMFLASVFAAAFSFLILFTHIVNDSISYFAFILITQTPFCLSCDIYVVISASLYLAFNRTQDQLKLAQPGADDSSRQRSIARWIRVSNVLLKPRIGAVFMLTSVSVQLLVQIIYGWHHWDDVSVSMAYGNTANPFVATFTNVAIYKSLVNTVLFVILAFRLRIVVDAHGMKQNLKRIGKWVLFGFTVYLAMYPFGDYFAFNPTSPIIAALAFIVFTFSATIPVWQTTQPEHIAIENITQAKANLFEKLLNTKPGYEAFREQLTREFAIENLLFWTETEAFRKSFQAGRPHVIRQGFFPDAGSALDAADQGNDRDVRPFADMATSIYSKFIAQEAPLQVNLSSDLFRYYHAFFEGGEDIAGKDGFGPLLFARASACILALMESNSLAYFKVHRPDIWQGFLDSLQEESVLDRFTIGVDDNTMPYRTGASTSHSPSTA</sequence>
<keyword evidence="5" id="KW-1185">Reference proteome</keyword>
<keyword evidence="4" id="KW-0496">Mitochondrion</keyword>
<dbReference type="Proteomes" id="UP000039324">
    <property type="component" value="Unassembled WGS sequence"/>
</dbReference>
<name>A0A0G4IP48_PLABS</name>
<dbReference type="InterPro" id="IPR016137">
    <property type="entry name" value="RGS"/>
</dbReference>
<feature type="transmembrane region" description="Helical" evidence="1">
    <location>
        <begin position="47"/>
        <end position="67"/>
    </location>
</feature>
<feature type="transmembrane region" description="Helical" evidence="1">
    <location>
        <begin position="225"/>
        <end position="245"/>
    </location>
</feature>
<gene>
    <name evidence="3" type="ORF">PBRA_005630</name>
    <name evidence="4" type="ORF">PLBR_LOCUS8221</name>
</gene>
<evidence type="ECO:0000313" key="6">
    <source>
        <dbReference type="Proteomes" id="UP000290189"/>
    </source>
</evidence>
<dbReference type="SMART" id="SM00315">
    <property type="entry name" value="RGS"/>
    <property type="match status" value="1"/>
</dbReference>
<dbReference type="OMA" id="WTETEAF"/>
<feature type="transmembrane region" description="Helical" evidence="1">
    <location>
        <begin position="181"/>
        <end position="204"/>
    </location>
</feature>
<keyword evidence="1" id="KW-0472">Membrane</keyword>
<dbReference type="STRING" id="37360.A0A0G4IP48"/>
<dbReference type="PANTHER" id="PTHR10845:SF192">
    <property type="entry name" value="DOUBLE HIT, ISOFORM B"/>
    <property type="match status" value="1"/>
</dbReference>
<dbReference type="AlphaFoldDB" id="A0A0G4IP48"/>
<feature type="transmembrane region" description="Helical" evidence="1">
    <location>
        <begin position="140"/>
        <end position="161"/>
    </location>
</feature>
<dbReference type="SUPFAM" id="SSF48097">
    <property type="entry name" value="Regulator of G-protein signaling, RGS"/>
    <property type="match status" value="1"/>
</dbReference>
<dbReference type="Gene3D" id="1.10.167.10">
    <property type="entry name" value="Regulator of G-protein Signalling 4, domain 2"/>
    <property type="match status" value="1"/>
</dbReference>
<accession>A0A0G4IP48</accession>
<dbReference type="PROSITE" id="PS50132">
    <property type="entry name" value="RGS"/>
    <property type="match status" value="1"/>
</dbReference>
<evidence type="ECO:0000256" key="1">
    <source>
        <dbReference type="SAM" id="Phobius"/>
    </source>
</evidence>
<dbReference type="InterPro" id="IPR044926">
    <property type="entry name" value="RGS_subdomain_2"/>
</dbReference>
<protein>
    <recommendedName>
        <fullName evidence="2">RGS domain-containing protein</fullName>
    </recommendedName>
</protein>
<dbReference type="EMBL" id="CDSF01000078">
    <property type="protein sequence ID" value="CEO97026.1"/>
    <property type="molecule type" value="Genomic_DNA"/>
</dbReference>
<evidence type="ECO:0000313" key="3">
    <source>
        <dbReference type="EMBL" id="CEO97026.1"/>
    </source>
</evidence>
<feature type="transmembrane region" description="Helical" evidence="1">
    <location>
        <begin position="251"/>
        <end position="269"/>
    </location>
</feature>
<dbReference type="InterPro" id="IPR036305">
    <property type="entry name" value="RGS_sf"/>
</dbReference>
<feature type="transmembrane region" description="Helical" evidence="1">
    <location>
        <begin position="73"/>
        <end position="102"/>
    </location>
</feature>
<organism evidence="3 5">
    <name type="scientific">Plasmodiophora brassicae</name>
    <name type="common">Clubroot disease agent</name>
    <dbReference type="NCBI Taxonomy" id="37360"/>
    <lineage>
        <taxon>Eukaryota</taxon>
        <taxon>Sar</taxon>
        <taxon>Rhizaria</taxon>
        <taxon>Endomyxa</taxon>
        <taxon>Phytomyxea</taxon>
        <taxon>Plasmodiophorida</taxon>
        <taxon>Plasmodiophoridae</taxon>
        <taxon>Plasmodiophora</taxon>
    </lineage>
</organism>
<dbReference type="Proteomes" id="UP000290189">
    <property type="component" value="Unassembled WGS sequence"/>
</dbReference>
<evidence type="ECO:0000313" key="4">
    <source>
        <dbReference type="EMBL" id="SPR01006.1"/>
    </source>
</evidence>
<reference evidence="4 6" key="2">
    <citation type="submission" date="2018-03" db="EMBL/GenBank/DDBJ databases">
        <authorList>
            <person name="Fogelqvist J."/>
        </authorList>
    </citation>
    <scope>NUCLEOTIDE SEQUENCE [LARGE SCALE GENOMIC DNA]</scope>
</reference>
<dbReference type="PANTHER" id="PTHR10845">
    <property type="entry name" value="REGULATOR OF G PROTEIN SIGNALING"/>
    <property type="match status" value="1"/>
</dbReference>
<evidence type="ECO:0000313" key="5">
    <source>
        <dbReference type="Proteomes" id="UP000039324"/>
    </source>
</evidence>
<keyword evidence="1" id="KW-1133">Transmembrane helix</keyword>
<proteinExistence type="predicted"/>
<feature type="transmembrane region" description="Helical" evidence="1">
    <location>
        <begin position="6"/>
        <end position="31"/>
    </location>
</feature>
<dbReference type="Pfam" id="PF00615">
    <property type="entry name" value="RGS"/>
    <property type="match status" value="1"/>
</dbReference>
<evidence type="ECO:0000259" key="2">
    <source>
        <dbReference type="PROSITE" id="PS50132"/>
    </source>
</evidence>
<geneLocation type="mitochondrion" evidence="4"/>
<feature type="domain" description="RGS" evidence="2">
    <location>
        <begin position="289"/>
        <end position="433"/>
    </location>
</feature>
<keyword evidence="1" id="KW-0812">Transmembrane</keyword>
<dbReference type="OrthoDB" id="196547at2759"/>
<dbReference type="EMBL" id="OVEO01000016">
    <property type="protein sequence ID" value="SPR01006.1"/>
    <property type="molecule type" value="Genomic_DNA"/>
</dbReference>